<evidence type="ECO:0000256" key="1">
    <source>
        <dbReference type="ARBA" id="ARBA00022630"/>
    </source>
</evidence>
<protein>
    <submittedName>
        <fullName evidence="5">NADPH-dependent FMN reductase</fullName>
        <ecNumber evidence="5">1.5.1.38</ecNumber>
    </submittedName>
</protein>
<comment type="caution">
    <text evidence="5">The sequence shown here is derived from an EMBL/GenBank/DDBJ whole genome shotgun (WGS) entry which is preliminary data.</text>
</comment>
<dbReference type="Gene3D" id="3.40.50.360">
    <property type="match status" value="1"/>
</dbReference>
<keyword evidence="2" id="KW-0288">FMN</keyword>
<evidence type="ECO:0000313" key="5">
    <source>
        <dbReference type="EMBL" id="MFD1607964.1"/>
    </source>
</evidence>
<dbReference type="EC" id="1.5.1.38" evidence="5"/>
<dbReference type="NCBIfam" id="TIGR03567">
    <property type="entry name" value="FMN_reduc_SsuE"/>
    <property type="match status" value="1"/>
</dbReference>
<dbReference type="Pfam" id="PF03358">
    <property type="entry name" value="FMN_red"/>
    <property type="match status" value="1"/>
</dbReference>
<dbReference type="GO" id="GO:0052873">
    <property type="term" value="F:FMN reductase (NADPH) activity"/>
    <property type="evidence" value="ECO:0007669"/>
    <property type="project" value="UniProtKB-EC"/>
</dbReference>
<evidence type="ECO:0000256" key="3">
    <source>
        <dbReference type="ARBA" id="ARBA00023002"/>
    </source>
</evidence>
<evidence type="ECO:0000313" key="6">
    <source>
        <dbReference type="Proteomes" id="UP001597221"/>
    </source>
</evidence>
<gene>
    <name evidence="5" type="primary">ssuE</name>
    <name evidence="5" type="ORF">ACFSBH_09885</name>
</gene>
<dbReference type="Proteomes" id="UP001597221">
    <property type="component" value="Unassembled WGS sequence"/>
</dbReference>
<keyword evidence="6" id="KW-1185">Reference proteome</keyword>
<keyword evidence="3 5" id="KW-0560">Oxidoreductase</keyword>
<evidence type="ECO:0000256" key="2">
    <source>
        <dbReference type="ARBA" id="ARBA00022643"/>
    </source>
</evidence>
<reference evidence="6" key="1">
    <citation type="journal article" date="2019" name="Int. J. Syst. Evol. Microbiol.">
        <title>The Global Catalogue of Microorganisms (GCM) 10K type strain sequencing project: providing services to taxonomists for standard genome sequencing and annotation.</title>
        <authorList>
            <consortium name="The Broad Institute Genomics Platform"/>
            <consortium name="The Broad Institute Genome Sequencing Center for Infectious Disease"/>
            <person name="Wu L."/>
            <person name="Ma J."/>
        </authorList>
    </citation>
    <scope>NUCLEOTIDE SEQUENCE [LARGE SCALE GENOMIC DNA]</scope>
    <source>
        <strain evidence="6">CGMCC 1.12376</strain>
    </source>
</reference>
<accession>A0ABW4HQR5</accession>
<dbReference type="InterPro" id="IPR051814">
    <property type="entry name" value="NAD(P)H-dep_FMN_reductase"/>
</dbReference>
<dbReference type="EMBL" id="JBHUDE010000045">
    <property type="protein sequence ID" value="MFD1607964.1"/>
    <property type="molecule type" value="Genomic_DNA"/>
</dbReference>
<dbReference type="RefSeq" id="WP_379597307.1">
    <property type="nucleotide sequence ID" value="NZ_JBHUDE010000045.1"/>
</dbReference>
<dbReference type="InterPro" id="IPR029039">
    <property type="entry name" value="Flavoprotein-like_sf"/>
</dbReference>
<evidence type="ECO:0000259" key="4">
    <source>
        <dbReference type="Pfam" id="PF03358"/>
    </source>
</evidence>
<feature type="domain" description="NADPH-dependent FMN reductase-like" evidence="4">
    <location>
        <begin position="3"/>
        <end position="139"/>
    </location>
</feature>
<name>A0ABW4HQR5_9BACI</name>
<organism evidence="5 6">
    <name type="scientific">Oceanobacillus luteolus</name>
    <dbReference type="NCBI Taxonomy" id="1274358"/>
    <lineage>
        <taxon>Bacteria</taxon>
        <taxon>Bacillati</taxon>
        <taxon>Bacillota</taxon>
        <taxon>Bacilli</taxon>
        <taxon>Bacillales</taxon>
        <taxon>Bacillaceae</taxon>
        <taxon>Oceanobacillus</taxon>
    </lineage>
</organism>
<keyword evidence="1" id="KW-0285">Flavoprotein</keyword>
<proteinExistence type="predicted"/>
<dbReference type="InterPro" id="IPR020048">
    <property type="entry name" value="NADPH-dep_FMN_reduc_SsuE"/>
</dbReference>
<dbReference type="InterPro" id="IPR005025">
    <property type="entry name" value="FMN_Rdtase-like_dom"/>
</dbReference>
<sequence>MGRIVIVSGSPSSLSRSERILYYLGDLAMQEGFSVHHVSVKDFDAEDLLFANFNSSKIKEISVELQKADGVIVGSPVYKASYSGVLKALFDLLPQDVLQDTFVLPVMTGGSSSHLLALDYALNPLLATVKAHSLKGLYFQDSEISKTGSEVIIDNVMLNRTKKQLNYFMRKISVDVPVISEKDVVSASHY</sequence>
<dbReference type="SUPFAM" id="SSF52218">
    <property type="entry name" value="Flavoproteins"/>
    <property type="match status" value="1"/>
</dbReference>
<dbReference type="PANTHER" id="PTHR43408:SF1">
    <property type="entry name" value="FMN REDUCTASE (NADPH)"/>
    <property type="match status" value="1"/>
</dbReference>
<dbReference type="PANTHER" id="PTHR43408">
    <property type="entry name" value="FMN REDUCTASE (NADPH)"/>
    <property type="match status" value="1"/>
</dbReference>